<gene>
    <name evidence="2" type="ORF">IAD24_05785</name>
</gene>
<dbReference type="EMBL" id="DVNZ01000183">
    <property type="protein sequence ID" value="HIU94654.1"/>
    <property type="molecule type" value="Genomic_DNA"/>
</dbReference>
<feature type="transmembrane region" description="Helical" evidence="1">
    <location>
        <begin position="170"/>
        <end position="190"/>
    </location>
</feature>
<dbReference type="GO" id="GO:0015813">
    <property type="term" value="P:L-glutamate transmembrane transport"/>
    <property type="evidence" value="ECO:0007669"/>
    <property type="project" value="InterPro"/>
</dbReference>
<comment type="caution">
    <text evidence="2">The sequence shown here is derived from an EMBL/GenBank/DDBJ whole genome shotgun (WGS) entry which is preliminary data.</text>
</comment>
<organism evidence="2 3">
    <name type="scientific">Candidatus Aphodomorpha intestinavium</name>
    <dbReference type="NCBI Taxonomy" id="2840672"/>
    <lineage>
        <taxon>Bacteria</taxon>
        <taxon>Bacillati</taxon>
        <taxon>Bacillota</taxon>
        <taxon>Clostridia</taxon>
        <taxon>Eubacteriales</taxon>
        <taxon>Candidatus Aphodomorpha</taxon>
    </lineage>
</organism>
<feature type="transmembrane region" description="Helical" evidence="1">
    <location>
        <begin position="106"/>
        <end position="134"/>
    </location>
</feature>
<reference evidence="2" key="1">
    <citation type="submission" date="2020-10" db="EMBL/GenBank/DDBJ databases">
        <authorList>
            <person name="Gilroy R."/>
        </authorList>
    </citation>
    <scope>NUCLEOTIDE SEQUENCE</scope>
    <source>
        <strain evidence="2">ChiGjej2B2-16831</strain>
    </source>
</reference>
<dbReference type="PANTHER" id="PTHR36178">
    <property type="entry name" value="SLR0625 PROTEIN"/>
    <property type="match status" value="1"/>
</dbReference>
<accession>A0A9D1N4J4</accession>
<feature type="transmembrane region" description="Helical" evidence="1">
    <location>
        <begin position="403"/>
        <end position="423"/>
    </location>
</feature>
<dbReference type="AlphaFoldDB" id="A0A9D1N4J4"/>
<name>A0A9D1N4J4_9FIRM</name>
<feature type="transmembrane region" description="Helical" evidence="1">
    <location>
        <begin position="234"/>
        <end position="257"/>
    </location>
</feature>
<proteinExistence type="predicted"/>
<feature type="transmembrane region" description="Helical" evidence="1">
    <location>
        <begin position="13"/>
        <end position="30"/>
    </location>
</feature>
<feature type="transmembrane region" description="Helical" evidence="1">
    <location>
        <begin position="335"/>
        <end position="354"/>
    </location>
</feature>
<reference evidence="2" key="2">
    <citation type="journal article" date="2021" name="PeerJ">
        <title>Extensive microbial diversity within the chicken gut microbiome revealed by metagenomics and culture.</title>
        <authorList>
            <person name="Gilroy R."/>
            <person name="Ravi A."/>
            <person name="Getino M."/>
            <person name="Pursley I."/>
            <person name="Horton D.L."/>
            <person name="Alikhan N.F."/>
            <person name="Baker D."/>
            <person name="Gharbi K."/>
            <person name="Hall N."/>
            <person name="Watson M."/>
            <person name="Adriaenssens E.M."/>
            <person name="Foster-Nyarko E."/>
            <person name="Jarju S."/>
            <person name="Secka A."/>
            <person name="Antonio M."/>
            <person name="Oren A."/>
            <person name="Chaudhuri R.R."/>
            <person name="La Ragione R."/>
            <person name="Hildebrand F."/>
            <person name="Pallen M.J."/>
        </authorList>
    </citation>
    <scope>NUCLEOTIDE SEQUENCE</scope>
    <source>
        <strain evidence="2">ChiGjej2B2-16831</strain>
    </source>
</reference>
<sequence>MEFNASNTVLWNIVIQLGIIAVTVLFSTLLRRKIAFVRQAMLPTAVLAGFVLLILRSVGLLELDGDFLEMTTYHGIAVGFIAMSLRVPAGNREKGGGLDGVKSGALIVSTYLVQALLGLLISAGLAFTVMPGLFKAAGILLPMGYGQGAGQANNVGMTYEALGFVGGRSFGLSLAAAGYLCACVVGVIYINILRRRGRVCAAGEETSNAVTVDDFENRGEIPVSESIDRFSMQVMLVGLVYLLTYLVSLGIDSLIAAAAPGLTATVSPLLWGFNFIIGSALAMLVRVVLGALRRRNIMTRQYQNNYLLSRISGVAFDLMTIAGIASINIEDLSGLWVPFLLMAVSGGIVTLVYLQWTCRRIYPGYYYEGLVSMYGMLTGTISSGVLLLREIDDTFATPAANNLVLGSSFAILFGAPMLILIGLAPDSDAMLLLVFALCAVYLAALLLFLFRFGGRGKKKPRGERA</sequence>
<keyword evidence="1" id="KW-0472">Membrane</keyword>
<evidence type="ECO:0000313" key="2">
    <source>
        <dbReference type="EMBL" id="HIU94654.1"/>
    </source>
</evidence>
<dbReference type="Proteomes" id="UP000824128">
    <property type="component" value="Unassembled WGS sequence"/>
</dbReference>
<feature type="transmembrane region" description="Helical" evidence="1">
    <location>
        <begin position="67"/>
        <end position="85"/>
    </location>
</feature>
<protein>
    <submittedName>
        <fullName evidence="2">Sodium:glutamate symporter</fullName>
    </submittedName>
</protein>
<feature type="transmembrane region" description="Helical" evidence="1">
    <location>
        <begin position="269"/>
        <end position="289"/>
    </location>
</feature>
<dbReference type="PANTHER" id="PTHR36178:SF1">
    <property type="entry name" value="SODIUM_GLUTAMATE SYMPORTER"/>
    <property type="match status" value="1"/>
</dbReference>
<dbReference type="InterPro" id="IPR004445">
    <property type="entry name" value="GltS"/>
</dbReference>
<feature type="transmembrane region" description="Helical" evidence="1">
    <location>
        <begin position="430"/>
        <end position="450"/>
    </location>
</feature>
<feature type="transmembrane region" description="Helical" evidence="1">
    <location>
        <begin position="42"/>
        <end position="61"/>
    </location>
</feature>
<dbReference type="GO" id="GO:0015501">
    <property type="term" value="F:glutamate:sodium symporter activity"/>
    <property type="evidence" value="ECO:0007669"/>
    <property type="project" value="InterPro"/>
</dbReference>
<evidence type="ECO:0000313" key="3">
    <source>
        <dbReference type="Proteomes" id="UP000824128"/>
    </source>
</evidence>
<evidence type="ECO:0000256" key="1">
    <source>
        <dbReference type="SAM" id="Phobius"/>
    </source>
</evidence>
<dbReference type="GO" id="GO:0016020">
    <property type="term" value="C:membrane"/>
    <property type="evidence" value="ECO:0007669"/>
    <property type="project" value="InterPro"/>
</dbReference>
<keyword evidence="1" id="KW-0812">Transmembrane</keyword>
<feature type="transmembrane region" description="Helical" evidence="1">
    <location>
        <begin position="310"/>
        <end position="329"/>
    </location>
</feature>
<feature type="transmembrane region" description="Helical" evidence="1">
    <location>
        <begin position="366"/>
        <end position="388"/>
    </location>
</feature>
<keyword evidence="1" id="KW-1133">Transmembrane helix</keyword>